<evidence type="ECO:0000313" key="3">
    <source>
        <dbReference type="EMBL" id="KXA95888.1"/>
    </source>
</evidence>
<dbReference type="PANTHER" id="PTHR43489:SF7">
    <property type="entry name" value="3-DEHYDRO-D-GULOSIDE 4-EPIMERASE-RELATED"/>
    <property type="match status" value="1"/>
</dbReference>
<dbReference type="SUPFAM" id="SSF51658">
    <property type="entry name" value="Xylose isomerase-like"/>
    <property type="match status" value="1"/>
</dbReference>
<keyword evidence="1" id="KW-0413">Isomerase</keyword>
<dbReference type="AlphaFoldDB" id="A0A133UNS8"/>
<dbReference type="PANTHER" id="PTHR43489">
    <property type="entry name" value="ISOMERASE"/>
    <property type="match status" value="1"/>
</dbReference>
<dbReference type="InterPro" id="IPR036237">
    <property type="entry name" value="Xyl_isomerase-like_sf"/>
</dbReference>
<protein>
    <recommendedName>
        <fullName evidence="2">Xylose isomerase-like TIM barrel domain-containing protein</fullName>
    </recommendedName>
</protein>
<accession>A0A133UNS8</accession>
<dbReference type="Gene3D" id="3.20.20.150">
    <property type="entry name" value="Divalent-metal-dependent TIM barrel enzymes"/>
    <property type="match status" value="1"/>
</dbReference>
<evidence type="ECO:0000259" key="2">
    <source>
        <dbReference type="Pfam" id="PF01261"/>
    </source>
</evidence>
<dbReference type="EMBL" id="LHXO01000001">
    <property type="protein sequence ID" value="KXA95888.1"/>
    <property type="molecule type" value="Genomic_DNA"/>
</dbReference>
<dbReference type="InterPro" id="IPR050417">
    <property type="entry name" value="Sugar_Epim/Isomerase"/>
</dbReference>
<dbReference type="Proteomes" id="UP000070284">
    <property type="component" value="Unassembled WGS sequence"/>
</dbReference>
<dbReference type="InterPro" id="IPR013022">
    <property type="entry name" value="Xyl_isomerase-like_TIM-brl"/>
</dbReference>
<evidence type="ECO:0000256" key="1">
    <source>
        <dbReference type="ARBA" id="ARBA00023235"/>
    </source>
</evidence>
<name>A0A133UNS8_9EURY</name>
<dbReference type="Pfam" id="PF01261">
    <property type="entry name" value="AP_endonuc_2"/>
    <property type="match status" value="1"/>
</dbReference>
<organism evidence="3 4">
    <name type="scientific">candidate division MSBL1 archaeon SCGC-AAA259E19</name>
    <dbReference type="NCBI Taxonomy" id="1698264"/>
    <lineage>
        <taxon>Archaea</taxon>
        <taxon>Methanobacteriati</taxon>
        <taxon>Methanobacteriota</taxon>
        <taxon>candidate division MSBL1</taxon>
    </lineage>
</organism>
<reference evidence="3 4" key="1">
    <citation type="journal article" date="2016" name="Sci. Rep.">
        <title>Metabolic traits of an uncultured archaeal lineage -MSBL1- from brine pools of the Red Sea.</title>
        <authorList>
            <person name="Mwirichia R."/>
            <person name="Alam I."/>
            <person name="Rashid M."/>
            <person name="Vinu M."/>
            <person name="Ba-Alawi W."/>
            <person name="Anthony Kamau A."/>
            <person name="Kamanda Ngugi D."/>
            <person name="Goker M."/>
            <person name="Klenk H.P."/>
            <person name="Bajic V."/>
            <person name="Stingl U."/>
        </authorList>
    </citation>
    <scope>NUCLEOTIDE SEQUENCE [LARGE SCALE GENOMIC DNA]</scope>
    <source>
        <strain evidence="3">SCGC-AAA259E19</strain>
    </source>
</reference>
<comment type="caution">
    <text evidence="3">The sequence shown here is derived from an EMBL/GenBank/DDBJ whole genome shotgun (WGS) entry which is preliminary data.</text>
</comment>
<evidence type="ECO:0000313" key="4">
    <source>
        <dbReference type="Proteomes" id="UP000070284"/>
    </source>
</evidence>
<sequence length="218" mass="25170">MIASNPETRKTGIEFLKKVIRIISKLRGDVLCGVLYAGWGELKDRMRTQEEWEHAKNGLLEVADVAKQHRVVLALEPVNRFEGYFLNTAKDALKLVKEIGHPNIKIHLDTFQMNIEEKNLTQPIKTVEDELHHLHFCANHRGTPGTGHIPWRDIFKSLKEIEYDNWGVIEAWIPQVFLFGEGKIPRKIAMWREIATDGRKTAKKGLDFLKKVEKEVLD</sequence>
<proteinExistence type="predicted"/>
<feature type="domain" description="Xylose isomerase-like TIM barrel" evidence="2">
    <location>
        <begin position="3"/>
        <end position="211"/>
    </location>
</feature>
<keyword evidence="4" id="KW-1185">Reference proteome</keyword>
<dbReference type="GO" id="GO:0016853">
    <property type="term" value="F:isomerase activity"/>
    <property type="evidence" value="ECO:0007669"/>
    <property type="project" value="UniProtKB-KW"/>
</dbReference>
<gene>
    <name evidence="3" type="ORF">AKJ65_00105</name>
</gene>